<dbReference type="Gene3D" id="3.40.30.10">
    <property type="entry name" value="Glutaredoxin"/>
    <property type="match status" value="1"/>
</dbReference>
<proteinExistence type="predicted"/>
<dbReference type="InterPro" id="IPR036249">
    <property type="entry name" value="Thioredoxin-like_sf"/>
</dbReference>
<keyword evidence="2" id="KW-1185">Reference proteome</keyword>
<sequence length="118" mass="13232">MPPYQWHIFLCADPTKPKCCEKAVGLEAWDYLKQRIKALNLELGGPGSLRVHRTKANCLRGCDYGIPGPVLLMYPGGFWYHSATPAVIERILQEHVLGGIPVWDYLVAQDTLIPDECP</sequence>
<dbReference type="EMBL" id="JAFIRA010000017">
    <property type="protein sequence ID" value="MCJ2542915.1"/>
    <property type="molecule type" value="Genomic_DNA"/>
</dbReference>
<dbReference type="SUPFAM" id="SSF52833">
    <property type="entry name" value="Thioredoxin-like"/>
    <property type="match status" value="1"/>
</dbReference>
<accession>A0ABT0CAW3</accession>
<dbReference type="CDD" id="cd02980">
    <property type="entry name" value="TRX_Fd_family"/>
    <property type="match status" value="1"/>
</dbReference>
<protein>
    <submittedName>
        <fullName evidence="1">(2Fe-2S) ferredoxin domain-containing protein</fullName>
    </submittedName>
</protein>
<evidence type="ECO:0000313" key="1">
    <source>
        <dbReference type="EMBL" id="MCJ2542915.1"/>
    </source>
</evidence>
<reference evidence="1" key="1">
    <citation type="submission" date="2021-02" db="EMBL/GenBank/DDBJ databases">
        <title>The CRISPR/cas machinery reduction and long-range gene transfer in the hot spring cyanobacterium Synechococcus.</title>
        <authorList>
            <person name="Dvorak P."/>
            <person name="Jahodarova E."/>
            <person name="Hasler P."/>
            <person name="Poulickova A."/>
        </authorList>
    </citation>
    <scope>NUCLEOTIDE SEQUENCE</scope>
    <source>
        <strain evidence="1">Rupite</strain>
    </source>
</reference>
<evidence type="ECO:0000313" key="2">
    <source>
        <dbReference type="Proteomes" id="UP000830835"/>
    </source>
</evidence>
<organism evidence="1 2">
    <name type="scientific">Thermostichus vulcanus str. 'Rupite'</name>
    <dbReference type="NCBI Taxonomy" id="2813851"/>
    <lineage>
        <taxon>Bacteria</taxon>
        <taxon>Bacillati</taxon>
        <taxon>Cyanobacteriota</taxon>
        <taxon>Cyanophyceae</taxon>
        <taxon>Thermostichales</taxon>
        <taxon>Thermostichaceae</taxon>
        <taxon>Thermostichus</taxon>
    </lineage>
</organism>
<name>A0ABT0CAW3_THEVL</name>
<gene>
    <name evidence="1" type="ORF">JX360_08355</name>
</gene>
<dbReference type="Proteomes" id="UP000830835">
    <property type="component" value="Unassembled WGS sequence"/>
</dbReference>
<comment type="caution">
    <text evidence="1">The sequence shown here is derived from an EMBL/GenBank/DDBJ whole genome shotgun (WGS) entry which is preliminary data.</text>
</comment>